<reference evidence="1" key="1">
    <citation type="journal article" date="2014" name="Front. Microbiol.">
        <title>High frequency of phylogenetically diverse reductive dehalogenase-homologous genes in deep subseafloor sedimentary metagenomes.</title>
        <authorList>
            <person name="Kawai M."/>
            <person name="Futagami T."/>
            <person name="Toyoda A."/>
            <person name="Takaki Y."/>
            <person name="Nishi S."/>
            <person name="Hori S."/>
            <person name="Arai W."/>
            <person name="Tsubouchi T."/>
            <person name="Morono Y."/>
            <person name="Uchiyama I."/>
            <person name="Ito T."/>
            <person name="Fujiyama A."/>
            <person name="Inagaki F."/>
            <person name="Takami H."/>
        </authorList>
    </citation>
    <scope>NUCLEOTIDE SEQUENCE</scope>
    <source>
        <strain evidence="1">Expedition CK06-06</strain>
    </source>
</reference>
<name>X1P780_9ZZZZ</name>
<dbReference type="AlphaFoldDB" id="X1P780"/>
<proteinExistence type="predicted"/>
<organism evidence="1">
    <name type="scientific">marine sediment metagenome</name>
    <dbReference type="NCBI Taxonomy" id="412755"/>
    <lineage>
        <taxon>unclassified sequences</taxon>
        <taxon>metagenomes</taxon>
        <taxon>ecological metagenomes</taxon>
    </lineage>
</organism>
<gene>
    <name evidence="1" type="ORF">S06H3_38655</name>
</gene>
<sequence length="53" mass="5583">MKRKFVSVLLALVLVCSFSLVTATPAAAQTDRLVPSEYATIQLAIDAASEGDT</sequence>
<dbReference type="EMBL" id="BARV01023574">
    <property type="protein sequence ID" value="GAI38321.1"/>
    <property type="molecule type" value="Genomic_DNA"/>
</dbReference>
<evidence type="ECO:0000313" key="1">
    <source>
        <dbReference type="EMBL" id="GAI38321.1"/>
    </source>
</evidence>
<accession>X1P780</accession>
<comment type="caution">
    <text evidence="1">The sequence shown here is derived from an EMBL/GenBank/DDBJ whole genome shotgun (WGS) entry which is preliminary data.</text>
</comment>
<protein>
    <submittedName>
        <fullName evidence="1">Uncharacterized protein</fullName>
    </submittedName>
</protein>
<feature type="non-terminal residue" evidence="1">
    <location>
        <position position="53"/>
    </location>
</feature>